<dbReference type="EMBL" id="JAYXUG010000006">
    <property type="protein sequence ID" value="MEC6832062.1"/>
    <property type="molecule type" value="Genomic_DNA"/>
</dbReference>
<dbReference type="Proteomes" id="UP001306119">
    <property type="component" value="Unassembled WGS sequence"/>
</dbReference>
<evidence type="ECO:0000313" key="2">
    <source>
        <dbReference type="EMBL" id="MEC6832062.1"/>
    </source>
</evidence>
<dbReference type="RefSeq" id="WP_327774807.1">
    <property type="nucleotide sequence ID" value="NZ_JAYXUG010000006.1"/>
</dbReference>
<dbReference type="InterPro" id="IPR014966">
    <property type="entry name" value="FRG-dom"/>
</dbReference>
<keyword evidence="3" id="KW-1185">Reference proteome</keyword>
<evidence type="ECO:0000313" key="3">
    <source>
        <dbReference type="Proteomes" id="UP001306119"/>
    </source>
</evidence>
<sequence>MKTYNVSSFSELHEVLTIYRKSNQWVFRGHADPNWTLIPKAGRSPYNKSDDLKILQAWKRRAVEYVTNVHDNDWDWLAIAQHHGLATRLLDWSYNPMVAAYFATTHQYDTDSHIYCYKPQKVLVPTNVRPKDYKKISLFKPNGVVPRIARQGGVFTVHGEPNKQLEEVLHKDDILELIIINKDYVKELRFELNHYGINDAFAFPDLDGLSKHVNWCIENKDYWAVKELTPEGDI</sequence>
<protein>
    <submittedName>
        <fullName evidence="2">FRG domain-containing protein</fullName>
    </submittedName>
</protein>
<dbReference type="Pfam" id="PF08867">
    <property type="entry name" value="FRG"/>
    <property type="match status" value="1"/>
</dbReference>
<evidence type="ECO:0000259" key="1">
    <source>
        <dbReference type="SMART" id="SM00901"/>
    </source>
</evidence>
<proteinExistence type="predicted"/>
<comment type="caution">
    <text evidence="2">The sequence shown here is derived from an EMBL/GenBank/DDBJ whole genome shotgun (WGS) entry which is preliminary data.</text>
</comment>
<reference evidence="2 3" key="1">
    <citation type="submission" date="2024-01" db="EMBL/GenBank/DDBJ databases">
        <title>Active colonisers of the gastrointestinal tract of Atlantic salmon farmed in a warm water region.</title>
        <authorList>
            <person name="Bowman J.P."/>
        </authorList>
    </citation>
    <scope>NUCLEOTIDE SEQUENCE [LARGE SCALE GENOMIC DNA]</scope>
    <source>
        <strain evidence="2 3">S3MW1</strain>
    </source>
</reference>
<organism evidence="2 3">
    <name type="scientific">Photobacterium toruni</name>
    <dbReference type="NCBI Taxonomy" id="1935446"/>
    <lineage>
        <taxon>Bacteria</taxon>
        <taxon>Pseudomonadati</taxon>
        <taxon>Pseudomonadota</taxon>
        <taxon>Gammaproteobacteria</taxon>
        <taxon>Vibrionales</taxon>
        <taxon>Vibrionaceae</taxon>
        <taxon>Photobacterium</taxon>
    </lineage>
</organism>
<name>A0ABU6L663_9GAMM</name>
<gene>
    <name evidence="2" type="ORF">VXS06_09835</name>
</gene>
<accession>A0ABU6L663</accession>
<dbReference type="SMART" id="SM00901">
    <property type="entry name" value="FRG"/>
    <property type="match status" value="1"/>
</dbReference>
<feature type="domain" description="FRG" evidence="1">
    <location>
        <begin position="21"/>
        <end position="115"/>
    </location>
</feature>